<dbReference type="EMBL" id="JBCGBO010000003">
    <property type="protein sequence ID" value="KAK9213709.1"/>
    <property type="molecule type" value="Genomic_DNA"/>
</dbReference>
<gene>
    <name evidence="1" type="ORF">WN944_005694</name>
</gene>
<name>A0AAP0MHU7_9ROSI</name>
<protein>
    <submittedName>
        <fullName evidence="1">Uncharacterized protein</fullName>
    </submittedName>
</protein>
<evidence type="ECO:0000313" key="1">
    <source>
        <dbReference type="EMBL" id="KAK9213709.1"/>
    </source>
</evidence>
<comment type="caution">
    <text evidence="1">The sequence shown here is derived from an EMBL/GenBank/DDBJ whole genome shotgun (WGS) entry which is preliminary data.</text>
</comment>
<reference evidence="1 2" key="1">
    <citation type="submission" date="2024-05" db="EMBL/GenBank/DDBJ databases">
        <title>Haplotype-resolved chromosome-level genome assembly of Huyou (Citrus changshanensis).</title>
        <authorList>
            <person name="Miao C."/>
            <person name="Chen W."/>
            <person name="Wu Y."/>
            <person name="Wang L."/>
            <person name="Zhao S."/>
            <person name="Grierson D."/>
            <person name="Xu C."/>
            <person name="Chen K."/>
        </authorList>
    </citation>
    <scope>NUCLEOTIDE SEQUENCE [LARGE SCALE GENOMIC DNA]</scope>
    <source>
        <strain evidence="1">01-14</strain>
        <tissue evidence="1">Leaf</tissue>
    </source>
</reference>
<dbReference type="AlphaFoldDB" id="A0AAP0MHU7"/>
<evidence type="ECO:0000313" key="2">
    <source>
        <dbReference type="Proteomes" id="UP001428341"/>
    </source>
</evidence>
<keyword evidence="2" id="KW-1185">Reference proteome</keyword>
<proteinExistence type="predicted"/>
<sequence>MVVDDVDIEALEKKKPWLCILSSVKKNYKELKTLDPKLHILIYKCNGDKSELWARDGNQFHHNHLKGLKWLPFVTGEALSPFAVGWEIGDRWD</sequence>
<dbReference type="Proteomes" id="UP001428341">
    <property type="component" value="Unassembled WGS sequence"/>
</dbReference>
<organism evidence="1 2">
    <name type="scientific">Citrus x changshan-huyou</name>
    <dbReference type="NCBI Taxonomy" id="2935761"/>
    <lineage>
        <taxon>Eukaryota</taxon>
        <taxon>Viridiplantae</taxon>
        <taxon>Streptophyta</taxon>
        <taxon>Embryophyta</taxon>
        <taxon>Tracheophyta</taxon>
        <taxon>Spermatophyta</taxon>
        <taxon>Magnoliopsida</taxon>
        <taxon>eudicotyledons</taxon>
        <taxon>Gunneridae</taxon>
        <taxon>Pentapetalae</taxon>
        <taxon>rosids</taxon>
        <taxon>malvids</taxon>
        <taxon>Sapindales</taxon>
        <taxon>Rutaceae</taxon>
        <taxon>Aurantioideae</taxon>
        <taxon>Citrus</taxon>
    </lineage>
</organism>
<accession>A0AAP0MHU7</accession>